<dbReference type="AlphaFoldDB" id="A0AAV0WJF9"/>
<keyword evidence="2" id="KW-1185">Reference proteome</keyword>
<protein>
    <submittedName>
        <fullName evidence="1">Uncharacterized protein</fullName>
    </submittedName>
</protein>
<evidence type="ECO:0000313" key="2">
    <source>
        <dbReference type="Proteomes" id="UP001160148"/>
    </source>
</evidence>
<dbReference type="EMBL" id="CARXXK010000002">
    <property type="protein sequence ID" value="CAI6355913.1"/>
    <property type="molecule type" value="Genomic_DNA"/>
</dbReference>
<reference evidence="1 2" key="1">
    <citation type="submission" date="2023-01" db="EMBL/GenBank/DDBJ databases">
        <authorList>
            <person name="Whitehead M."/>
        </authorList>
    </citation>
    <scope>NUCLEOTIDE SEQUENCE [LARGE SCALE GENOMIC DNA]</scope>
</reference>
<comment type="caution">
    <text evidence="1">The sequence shown here is derived from an EMBL/GenBank/DDBJ whole genome shotgun (WGS) entry which is preliminary data.</text>
</comment>
<gene>
    <name evidence="1" type="ORF">MEUPH1_LOCUS11714</name>
</gene>
<name>A0AAV0WJF9_9HEMI</name>
<proteinExistence type="predicted"/>
<accession>A0AAV0WJF9</accession>
<evidence type="ECO:0000313" key="1">
    <source>
        <dbReference type="EMBL" id="CAI6355913.1"/>
    </source>
</evidence>
<sequence>MVPSSYAPPECFDRENTSEGTILTGYEAQNDHTYGLNRSNLGKPPRSAKELREDFMRYFANEGQVPWQQDCI</sequence>
<organism evidence="1 2">
    <name type="scientific">Macrosiphum euphorbiae</name>
    <name type="common">potato aphid</name>
    <dbReference type="NCBI Taxonomy" id="13131"/>
    <lineage>
        <taxon>Eukaryota</taxon>
        <taxon>Metazoa</taxon>
        <taxon>Ecdysozoa</taxon>
        <taxon>Arthropoda</taxon>
        <taxon>Hexapoda</taxon>
        <taxon>Insecta</taxon>
        <taxon>Pterygota</taxon>
        <taxon>Neoptera</taxon>
        <taxon>Paraneoptera</taxon>
        <taxon>Hemiptera</taxon>
        <taxon>Sternorrhyncha</taxon>
        <taxon>Aphidomorpha</taxon>
        <taxon>Aphidoidea</taxon>
        <taxon>Aphididae</taxon>
        <taxon>Macrosiphini</taxon>
        <taxon>Macrosiphum</taxon>
    </lineage>
</organism>
<dbReference type="Proteomes" id="UP001160148">
    <property type="component" value="Unassembled WGS sequence"/>
</dbReference>